<dbReference type="SUPFAM" id="SSF53448">
    <property type="entry name" value="Nucleotide-diphospho-sugar transferases"/>
    <property type="match status" value="1"/>
</dbReference>
<dbReference type="Proteomes" id="UP000225379">
    <property type="component" value="Unassembled WGS sequence"/>
</dbReference>
<keyword evidence="2" id="KW-0812">Transmembrane</keyword>
<evidence type="ECO:0000313" key="4">
    <source>
        <dbReference type="EMBL" id="PGH55861.1"/>
    </source>
</evidence>
<keyword evidence="4" id="KW-0808">Transferase</keyword>
<protein>
    <submittedName>
        <fullName evidence="4">Glycosyl transferase</fullName>
    </submittedName>
</protein>
<dbReference type="EMBL" id="PDKW01000042">
    <property type="protein sequence ID" value="PGH55861.1"/>
    <property type="molecule type" value="Genomic_DNA"/>
</dbReference>
<evidence type="ECO:0000259" key="3">
    <source>
        <dbReference type="Pfam" id="PF00535"/>
    </source>
</evidence>
<gene>
    <name evidence="4" type="ORF">CRT60_21660</name>
</gene>
<feature type="domain" description="Glycosyltransferase 2-like" evidence="3">
    <location>
        <begin position="43"/>
        <end position="160"/>
    </location>
</feature>
<feature type="transmembrane region" description="Helical" evidence="2">
    <location>
        <begin position="336"/>
        <end position="357"/>
    </location>
</feature>
<dbReference type="AlphaFoldDB" id="A0A2B8BD54"/>
<organism evidence="4 5">
    <name type="scientific">Azospirillum palustre</name>
    <dbReference type="NCBI Taxonomy" id="2044885"/>
    <lineage>
        <taxon>Bacteria</taxon>
        <taxon>Pseudomonadati</taxon>
        <taxon>Pseudomonadota</taxon>
        <taxon>Alphaproteobacteria</taxon>
        <taxon>Rhodospirillales</taxon>
        <taxon>Azospirillaceae</taxon>
        <taxon>Azospirillum</taxon>
    </lineage>
</organism>
<dbReference type="GO" id="GO:0016740">
    <property type="term" value="F:transferase activity"/>
    <property type="evidence" value="ECO:0007669"/>
    <property type="project" value="UniProtKB-KW"/>
</dbReference>
<sequence length="393" mass="41678">MSVVVLIAALSLILALLPLGQGIVNLFLYRRPTAEPPPDAAVSILIPARNEEAGIAAAVDAALLSRGVDVEVVVLDDHSTDRTAEIVQAIAARDPRVRLESAPPLPPGWSGKQHACQMLAGLAQYPVLLFQDADVRLSPTAARRVGGALLSGECGLVSGFPREETRTLAEALVIPLIHFLLLGFLPMAAMRRSADPRFGAACGQLIAVRRDAYLKAGGHAAIATSLHDGVTLPRAFRRAGQGTDLFDATGFARCRMYRGWREVWSGFSKNATEGMATPAALPVWTLLLFGGHVLPWILLGWAALHPLPISAVMLAGLAVMAGLVFRLLLAVRFRQSVVGALLHPVGVLIMLAIQWSALLRARHGKPSEWRGRAYPAAPGPGSEPGVKPGEGAP</sequence>
<dbReference type="OrthoDB" id="9806525at2"/>
<keyword evidence="2" id="KW-0472">Membrane</keyword>
<comment type="caution">
    <text evidence="4">The sequence shown here is derived from an EMBL/GenBank/DDBJ whole genome shotgun (WGS) entry which is preliminary data.</text>
</comment>
<evidence type="ECO:0000313" key="5">
    <source>
        <dbReference type="Proteomes" id="UP000225379"/>
    </source>
</evidence>
<dbReference type="InterPro" id="IPR029044">
    <property type="entry name" value="Nucleotide-diphossugar_trans"/>
</dbReference>
<accession>A0A2B8BD54</accession>
<dbReference type="InterPro" id="IPR001173">
    <property type="entry name" value="Glyco_trans_2-like"/>
</dbReference>
<evidence type="ECO:0000256" key="1">
    <source>
        <dbReference type="SAM" id="MobiDB-lite"/>
    </source>
</evidence>
<name>A0A2B8BD54_9PROT</name>
<feature type="transmembrane region" description="Helical" evidence="2">
    <location>
        <begin position="171"/>
        <end position="189"/>
    </location>
</feature>
<dbReference type="Gene3D" id="3.90.550.10">
    <property type="entry name" value="Spore Coat Polysaccharide Biosynthesis Protein SpsA, Chain A"/>
    <property type="match status" value="1"/>
</dbReference>
<proteinExistence type="predicted"/>
<feature type="region of interest" description="Disordered" evidence="1">
    <location>
        <begin position="368"/>
        <end position="393"/>
    </location>
</feature>
<dbReference type="Pfam" id="PF00535">
    <property type="entry name" value="Glycos_transf_2"/>
    <property type="match status" value="1"/>
</dbReference>
<dbReference type="RefSeq" id="WP_098738574.1">
    <property type="nucleotide sequence ID" value="NZ_PDKW01000042.1"/>
</dbReference>
<keyword evidence="2" id="KW-1133">Transmembrane helix</keyword>
<reference evidence="5" key="1">
    <citation type="submission" date="2017-10" db="EMBL/GenBank/DDBJ databases">
        <authorList>
            <person name="Kravchenko I.K."/>
            <person name="Grouzdev D.S."/>
        </authorList>
    </citation>
    <scope>NUCLEOTIDE SEQUENCE [LARGE SCALE GENOMIC DNA]</scope>
    <source>
        <strain evidence="5">B2</strain>
    </source>
</reference>
<feature type="transmembrane region" description="Helical" evidence="2">
    <location>
        <begin position="279"/>
        <end position="303"/>
    </location>
</feature>
<dbReference type="PANTHER" id="PTHR43646">
    <property type="entry name" value="GLYCOSYLTRANSFERASE"/>
    <property type="match status" value="1"/>
</dbReference>
<keyword evidence="5" id="KW-1185">Reference proteome</keyword>
<feature type="transmembrane region" description="Helical" evidence="2">
    <location>
        <begin position="309"/>
        <end position="329"/>
    </location>
</feature>
<dbReference type="PANTHER" id="PTHR43646:SF3">
    <property type="entry name" value="SLR1566 PROTEIN"/>
    <property type="match status" value="1"/>
</dbReference>
<evidence type="ECO:0000256" key="2">
    <source>
        <dbReference type="SAM" id="Phobius"/>
    </source>
</evidence>